<dbReference type="CDD" id="cd16913">
    <property type="entry name" value="YkuD_like"/>
    <property type="match status" value="1"/>
</dbReference>
<evidence type="ECO:0000313" key="11">
    <source>
        <dbReference type="EMBL" id="MBP0617960.1"/>
    </source>
</evidence>
<evidence type="ECO:0000256" key="1">
    <source>
        <dbReference type="ARBA" id="ARBA00004752"/>
    </source>
</evidence>
<dbReference type="EMBL" id="JAGJCF010000022">
    <property type="protein sequence ID" value="MBP0617960.1"/>
    <property type="molecule type" value="Genomic_DNA"/>
</dbReference>
<keyword evidence="4 7" id="KW-0133">Cell shape</keyword>
<evidence type="ECO:0000256" key="7">
    <source>
        <dbReference type="PROSITE-ProRule" id="PRU01373"/>
    </source>
</evidence>
<keyword evidence="12" id="KW-1185">Reference proteome</keyword>
<comment type="similarity">
    <text evidence="2">Belongs to the YkuD family.</text>
</comment>
<evidence type="ECO:0000256" key="8">
    <source>
        <dbReference type="SAM" id="MobiDB-lite"/>
    </source>
</evidence>
<feature type="signal peptide" evidence="9">
    <location>
        <begin position="1"/>
        <end position="24"/>
    </location>
</feature>
<dbReference type="InterPro" id="IPR038063">
    <property type="entry name" value="Transpep_catalytic_dom"/>
</dbReference>
<evidence type="ECO:0000313" key="12">
    <source>
        <dbReference type="Proteomes" id="UP000678276"/>
    </source>
</evidence>
<gene>
    <name evidence="11" type="ORF">J6595_20465</name>
</gene>
<dbReference type="InterPro" id="IPR050979">
    <property type="entry name" value="LD-transpeptidase"/>
</dbReference>
<dbReference type="SUPFAM" id="SSF141523">
    <property type="entry name" value="L,D-transpeptidase catalytic domain-like"/>
    <property type="match status" value="1"/>
</dbReference>
<dbReference type="Pfam" id="PF03734">
    <property type="entry name" value="YkuD"/>
    <property type="match status" value="1"/>
</dbReference>
<dbReference type="RefSeq" id="WP_209597221.1">
    <property type="nucleotide sequence ID" value="NZ_JAGJCF010000022.1"/>
</dbReference>
<proteinExistence type="inferred from homology"/>
<evidence type="ECO:0000256" key="9">
    <source>
        <dbReference type="SAM" id="SignalP"/>
    </source>
</evidence>
<dbReference type="Proteomes" id="UP000678276">
    <property type="component" value="Unassembled WGS sequence"/>
</dbReference>
<evidence type="ECO:0000256" key="3">
    <source>
        <dbReference type="ARBA" id="ARBA00022679"/>
    </source>
</evidence>
<comment type="pathway">
    <text evidence="1 7">Cell wall biogenesis; peptidoglycan biosynthesis.</text>
</comment>
<feature type="active site" description="Proton donor/acceptor" evidence="7">
    <location>
        <position position="469"/>
    </location>
</feature>
<dbReference type="InterPro" id="IPR005490">
    <property type="entry name" value="LD_TPept_cat_dom"/>
</dbReference>
<organism evidence="11 12">
    <name type="scientific">Jiella mangrovi</name>
    <dbReference type="NCBI Taxonomy" id="2821407"/>
    <lineage>
        <taxon>Bacteria</taxon>
        <taxon>Pseudomonadati</taxon>
        <taxon>Pseudomonadota</taxon>
        <taxon>Alphaproteobacteria</taxon>
        <taxon>Hyphomicrobiales</taxon>
        <taxon>Aurantimonadaceae</taxon>
        <taxon>Jiella</taxon>
    </lineage>
</organism>
<reference evidence="11 12" key="1">
    <citation type="submission" date="2021-04" db="EMBL/GenBank/DDBJ databases">
        <title>Whole genome sequence of Jiella sp. KSK16Y-1.</title>
        <authorList>
            <person name="Tuo L."/>
        </authorList>
    </citation>
    <scope>NUCLEOTIDE SEQUENCE [LARGE SCALE GENOMIC DNA]</scope>
    <source>
        <strain evidence="11 12">KSK16Y-1</strain>
    </source>
</reference>
<feature type="region of interest" description="Disordered" evidence="8">
    <location>
        <begin position="73"/>
        <end position="229"/>
    </location>
</feature>
<keyword evidence="3" id="KW-0808">Transferase</keyword>
<feature type="chain" id="PRO_5047290494" evidence="9">
    <location>
        <begin position="25"/>
        <end position="510"/>
    </location>
</feature>
<evidence type="ECO:0000256" key="5">
    <source>
        <dbReference type="ARBA" id="ARBA00022984"/>
    </source>
</evidence>
<name>A0ABS4BPA6_9HYPH</name>
<keyword evidence="5 7" id="KW-0573">Peptidoglycan synthesis</keyword>
<feature type="domain" description="L,D-TPase catalytic" evidence="10">
    <location>
        <begin position="376"/>
        <end position="509"/>
    </location>
</feature>
<dbReference type="PANTHER" id="PTHR30582:SF30">
    <property type="entry name" value="BLR4375 PROTEIN"/>
    <property type="match status" value="1"/>
</dbReference>
<evidence type="ECO:0000256" key="2">
    <source>
        <dbReference type="ARBA" id="ARBA00005992"/>
    </source>
</evidence>
<dbReference type="PANTHER" id="PTHR30582">
    <property type="entry name" value="L,D-TRANSPEPTIDASE"/>
    <property type="match status" value="1"/>
</dbReference>
<accession>A0ABS4BPA6</accession>
<sequence length="510" mass="53994">MTRPVKFCLSGIILAGLASSPAVAAGATGREAPVLLAQASGFGVPDGAVEVYVDQYGQRVFLDSRGRVVGVEQPRRGGFQRRRDRFRERRGEIIDAPPPPGLTVEGRVDVSPQGGFDQGPDYGRPQTIDPYSQPDDRGYDDRDYGSSDYGDRRYDDQGPVEASPLPPAGGTDPDLQMEAGIPQPSPDEALPGVEGPATGTLGDQPLSSGEGQTIEETNPAPAVEAPGGKADKAQVAALQILLDRAGMSPGVIDGRMGGNVNKAVAAYREKFGKTLKTGDPQVLAEDLDATGGPPIIQYEITNEDVAGPYVASIPSDYGEKAKLPAMSFERVTERLAERFHMDEDYLKAINPGADFNRPGTKIKVANVGANATGEVTKIIADKGREQVRAYGADGTLIAAYPATIGSTDTPSPSGTVRVDRIAFNPNYTYNPKINFKQGGNDKVLTIPPGPNGPVGTIWIALSKPTYGIHGTPEPSKIGKTNSHGCVRLTNWDATELAKMVKPGVTVEFVE</sequence>
<protein>
    <submittedName>
        <fullName evidence="11">L,D-transpeptidase family protein</fullName>
    </submittedName>
</protein>
<evidence type="ECO:0000256" key="4">
    <source>
        <dbReference type="ARBA" id="ARBA00022960"/>
    </source>
</evidence>
<feature type="compositionally biased region" description="Basic and acidic residues" evidence="8">
    <location>
        <begin position="134"/>
        <end position="156"/>
    </location>
</feature>
<keyword evidence="6 7" id="KW-0961">Cell wall biogenesis/degradation</keyword>
<feature type="compositionally biased region" description="Polar residues" evidence="8">
    <location>
        <begin position="205"/>
        <end position="216"/>
    </location>
</feature>
<comment type="caution">
    <text evidence="11">The sequence shown here is derived from an EMBL/GenBank/DDBJ whole genome shotgun (WGS) entry which is preliminary data.</text>
</comment>
<evidence type="ECO:0000259" key="10">
    <source>
        <dbReference type="PROSITE" id="PS52029"/>
    </source>
</evidence>
<dbReference type="Gene3D" id="2.40.440.10">
    <property type="entry name" value="L,D-transpeptidase catalytic domain-like"/>
    <property type="match status" value="1"/>
</dbReference>
<keyword evidence="9" id="KW-0732">Signal</keyword>
<dbReference type="PROSITE" id="PS52029">
    <property type="entry name" value="LD_TPASE"/>
    <property type="match status" value="1"/>
</dbReference>
<evidence type="ECO:0000256" key="6">
    <source>
        <dbReference type="ARBA" id="ARBA00023316"/>
    </source>
</evidence>
<feature type="active site" description="Nucleophile" evidence="7">
    <location>
        <position position="485"/>
    </location>
</feature>